<evidence type="ECO:0000259" key="1">
    <source>
        <dbReference type="Pfam" id="PF12697"/>
    </source>
</evidence>
<sequence>MPTLKLKSTHHLYYRQIDGESGKPCLVFLHEGLGCISMWRDFPDRLCQLTGCPGLIYDRLGYGKSSPLLQSRSLHYLHEYALEELPAVLQELLPGKPYILIGHSDGGSISLIHASTQPVSLKAVITEAAHVFVEPETIAGVRGVYEAWGKGQMKGLRKYHGDKTEMVFSSWAETWLSSWFTPWNIEHLIHSINVPMLIIQGEDDLYGTSAQVEAIAAQSASTTRIKMIADCGHSPHQEQPEFVLQLMDDFLEKFGK</sequence>
<organism evidence="2 3">
    <name type="scientific">Desulfopila aestuarii DSM 18488</name>
    <dbReference type="NCBI Taxonomy" id="1121416"/>
    <lineage>
        <taxon>Bacteria</taxon>
        <taxon>Pseudomonadati</taxon>
        <taxon>Thermodesulfobacteriota</taxon>
        <taxon>Desulfobulbia</taxon>
        <taxon>Desulfobulbales</taxon>
        <taxon>Desulfocapsaceae</taxon>
        <taxon>Desulfopila</taxon>
    </lineage>
</organism>
<accession>A0A1M7Y6L1</accession>
<dbReference type="Proteomes" id="UP000184603">
    <property type="component" value="Unassembled WGS sequence"/>
</dbReference>
<name>A0A1M7Y6L1_9BACT</name>
<evidence type="ECO:0000313" key="2">
    <source>
        <dbReference type="EMBL" id="SHO48234.1"/>
    </source>
</evidence>
<dbReference type="InterPro" id="IPR000073">
    <property type="entry name" value="AB_hydrolase_1"/>
</dbReference>
<gene>
    <name evidence="2" type="ORF">SAMN02745220_02210</name>
</gene>
<dbReference type="GO" id="GO:0046464">
    <property type="term" value="P:acylglycerol catabolic process"/>
    <property type="evidence" value="ECO:0007669"/>
    <property type="project" value="TreeGrafter"/>
</dbReference>
<dbReference type="Gene3D" id="3.40.50.1820">
    <property type="entry name" value="alpha/beta hydrolase"/>
    <property type="match status" value="1"/>
</dbReference>
<dbReference type="Pfam" id="PF12697">
    <property type="entry name" value="Abhydrolase_6"/>
    <property type="match status" value="1"/>
</dbReference>
<dbReference type="InterPro" id="IPR029058">
    <property type="entry name" value="AB_hydrolase_fold"/>
</dbReference>
<dbReference type="EMBL" id="FRFE01000009">
    <property type="protein sequence ID" value="SHO48234.1"/>
    <property type="molecule type" value="Genomic_DNA"/>
</dbReference>
<dbReference type="SUPFAM" id="SSF53474">
    <property type="entry name" value="alpha/beta-Hydrolases"/>
    <property type="match status" value="1"/>
</dbReference>
<dbReference type="AlphaFoldDB" id="A0A1M7Y6L1"/>
<keyword evidence="3" id="KW-1185">Reference proteome</keyword>
<dbReference type="InterPro" id="IPR050266">
    <property type="entry name" value="AB_hydrolase_sf"/>
</dbReference>
<dbReference type="STRING" id="1121416.SAMN02745220_02210"/>
<dbReference type="GO" id="GO:0016020">
    <property type="term" value="C:membrane"/>
    <property type="evidence" value="ECO:0007669"/>
    <property type="project" value="TreeGrafter"/>
</dbReference>
<dbReference type="PANTHER" id="PTHR43798:SF5">
    <property type="entry name" value="MONOACYLGLYCEROL LIPASE ABHD6"/>
    <property type="match status" value="1"/>
</dbReference>
<feature type="domain" description="AB hydrolase-1" evidence="1">
    <location>
        <begin position="26"/>
        <end position="245"/>
    </location>
</feature>
<dbReference type="GO" id="GO:0047372">
    <property type="term" value="F:monoacylglycerol lipase activity"/>
    <property type="evidence" value="ECO:0007669"/>
    <property type="project" value="TreeGrafter"/>
</dbReference>
<proteinExistence type="predicted"/>
<dbReference type="OrthoDB" id="9779853at2"/>
<evidence type="ECO:0000313" key="3">
    <source>
        <dbReference type="Proteomes" id="UP000184603"/>
    </source>
</evidence>
<reference evidence="2 3" key="1">
    <citation type="submission" date="2016-12" db="EMBL/GenBank/DDBJ databases">
        <authorList>
            <person name="Song W.-J."/>
            <person name="Kurnit D.M."/>
        </authorList>
    </citation>
    <scope>NUCLEOTIDE SEQUENCE [LARGE SCALE GENOMIC DNA]</scope>
    <source>
        <strain evidence="2 3">DSM 18488</strain>
    </source>
</reference>
<dbReference type="RefSeq" id="WP_073613506.1">
    <property type="nucleotide sequence ID" value="NZ_FRFE01000009.1"/>
</dbReference>
<protein>
    <submittedName>
        <fullName evidence="2">Pimeloyl-ACP methyl ester carboxylesterase</fullName>
    </submittedName>
</protein>
<dbReference type="PANTHER" id="PTHR43798">
    <property type="entry name" value="MONOACYLGLYCEROL LIPASE"/>
    <property type="match status" value="1"/>
</dbReference>